<dbReference type="Pfam" id="PF02224">
    <property type="entry name" value="Cytidylate_kin"/>
    <property type="match status" value="1"/>
</dbReference>
<comment type="caution">
    <text evidence="10">The sequence shown here is derived from an EMBL/GenBank/DDBJ whole genome shotgun (WGS) entry which is preliminary data.</text>
</comment>
<dbReference type="EMBL" id="BAAACW010000046">
    <property type="protein sequence ID" value="GAA0357410.1"/>
    <property type="molecule type" value="Genomic_DNA"/>
</dbReference>
<protein>
    <recommendedName>
        <fullName evidence="8">Cytidylate kinase</fullName>
        <shortName evidence="8">CK</shortName>
        <ecNumber evidence="8">2.7.4.25</ecNumber>
    </recommendedName>
    <alternativeName>
        <fullName evidence="8">Cytidine monophosphate kinase</fullName>
        <shortName evidence="8">CMP kinase</shortName>
    </alternativeName>
</protein>
<dbReference type="InterPro" id="IPR027417">
    <property type="entry name" value="P-loop_NTPase"/>
</dbReference>
<reference evidence="10 11" key="1">
    <citation type="journal article" date="2019" name="Int. J. Syst. Evol. Microbiol.">
        <title>The Global Catalogue of Microorganisms (GCM) 10K type strain sequencing project: providing services to taxonomists for standard genome sequencing and annotation.</title>
        <authorList>
            <consortium name="The Broad Institute Genomics Platform"/>
            <consortium name="The Broad Institute Genome Sequencing Center for Infectious Disease"/>
            <person name="Wu L."/>
            <person name="Ma J."/>
        </authorList>
    </citation>
    <scope>NUCLEOTIDE SEQUENCE [LARGE SCALE GENOMIC DNA]</scope>
    <source>
        <strain evidence="10 11">JCM 12662</strain>
    </source>
</reference>
<dbReference type="CDD" id="cd02020">
    <property type="entry name" value="CMPK"/>
    <property type="match status" value="1"/>
</dbReference>
<dbReference type="InterPro" id="IPR003136">
    <property type="entry name" value="Cytidylate_kin"/>
</dbReference>
<dbReference type="EC" id="2.7.4.25" evidence="8"/>
<accession>A0ABN0X7Y1</accession>
<evidence type="ECO:0000313" key="10">
    <source>
        <dbReference type="EMBL" id="GAA0357410.1"/>
    </source>
</evidence>
<comment type="catalytic activity">
    <reaction evidence="6 8">
        <text>dCMP + ATP = dCDP + ADP</text>
        <dbReference type="Rhea" id="RHEA:25094"/>
        <dbReference type="ChEBI" id="CHEBI:30616"/>
        <dbReference type="ChEBI" id="CHEBI:57566"/>
        <dbReference type="ChEBI" id="CHEBI:58593"/>
        <dbReference type="ChEBI" id="CHEBI:456216"/>
        <dbReference type="EC" id="2.7.4.25"/>
    </reaction>
</comment>
<dbReference type="GO" id="GO:0016301">
    <property type="term" value="F:kinase activity"/>
    <property type="evidence" value="ECO:0007669"/>
    <property type="project" value="UniProtKB-KW"/>
</dbReference>
<evidence type="ECO:0000256" key="2">
    <source>
        <dbReference type="ARBA" id="ARBA00022679"/>
    </source>
</evidence>
<keyword evidence="4 8" id="KW-0418">Kinase</keyword>
<feature type="domain" description="Cytidylate kinase" evidence="9">
    <location>
        <begin position="11"/>
        <end position="224"/>
    </location>
</feature>
<dbReference type="NCBIfam" id="TIGR00017">
    <property type="entry name" value="cmk"/>
    <property type="match status" value="1"/>
</dbReference>
<dbReference type="HAMAP" id="MF_00238">
    <property type="entry name" value="Cytidyl_kinase_type1"/>
    <property type="match status" value="1"/>
</dbReference>
<sequence length="231" mass="26203">MKLMVYKNITIAIDGPASSGKSTVAKKIAKDLNLIYVDTGAMYRTLTYEALKNNVNIKDEEALLDLLSHTSITFERTDDGQRVFANEEEVTNEIRQNNVTNTVSVVSAHPRVRQEMVRRQQKMAKSNGVIMDGRDIGTVVLPNSNLKIFLVASVKERAERRHKENKQKGIFSDLEQLKRDIADRDYKDSTRETSPLKQADDAIRIDTTKLTIDEVVETIKNLINTKINHTE</sequence>
<keyword evidence="11" id="KW-1185">Reference proteome</keyword>
<dbReference type="PANTHER" id="PTHR21299">
    <property type="entry name" value="CYTIDYLATE KINASE/PANTOATE-BETA-ALANINE LIGASE"/>
    <property type="match status" value="1"/>
</dbReference>
<keyword evidence="3 8" id="KW-0547">Nucleotide-binding</keyword>
<dbReference type="InterPro" id="IPR011994">
    <property type="entry name" value="Cytidylate_kinase_dom"/>
</dbReference>
<evidence type="ECO:0000256" key="1">
    <source>
        <dbReference type="ARBA" id="ARBA00009427"/>
    </source>
</evidence>
<dbReference type="PANTHER" id="PTHR21299:SF2">
    <property type="entry name" value="CYTIDYLATE KINASE"/>
    <property type="match status" value="1"/>
</dbReference>
<dbReference type="SUPFAM" id="SSF52540">
    <property type="entry name" value="P-loop containing nucleoside triphosphate hydrolases"/>
    <property type="match status" value="1"/>
</dbReference>
<dbReference type="Proteomes" id="UP001501166">
    <property type="component" value="Unassembled WGS sequence"/>
</dbReference>
<comment type="subcellular location">
    <subcellularLocation>
        <location evidence="8">Cytoplasm</location>
    </subcellularLocation>
</comment>
<evidence type="ECO:0000256" key="5">
    <source>
        <dbReference type="ARBA" id="ARBA00022840"/>
    </source>
</evidence>
<gene>
    <name evidence="8 10" type="primary">cmk</name>
    <name evidence="10" type="ORF">GCM10008932_07860</name>
</gene>
<keyword evidence="5 8" id="KW-0067">ATP-binding</keyword>
<proteinExistence type="inferred from homology"/>
<evidence type="ECO:0000256" key="3">
    <source>
        <dbReference type="ARBA" id="ARBA00022741"/>
    </source>
</evidence>
<evidence type="ECO:0000256" key="6">
    <source>
        <dbReference type="ARBA" id="ARBA00047615"/>
    </source>
</evidence>
<dbReference type="Gene3D" id="3.40.50.300">
    <property type="entry name" value="P-loop containing nucleotide triphosphate hydrolases"/>
    <property type="match status" value="1"/>
</dbReference>
<feature type="binding site" evidence="8">
    <location>
        <begin position="15"/>
        <end position="23"/>
    </location>
    <ligand>
        <name>ATP</name>
        <dbReference type="ChEBI" id="CHEBI:30616"/>
    </ligand>
</feature>
<evidence type="ECO:0000313" key="11">
    <source>
        <dbReference type="Proteomes" id="UP001501166"/>
    </source>
</evidence>
<organism evidence="10 11">
    <name type="scientific">Alkalibacterium iburiense</name>
    <dbReference type="NCBI Taxonomy" id="290589"/>
    <lineage>
        <taxon>Bacteria</taxon>
        <taxon>Bacillati</taxon>
        <taxon>Bacillota</taxon>
        <taxon>Bacilli</taxon>
        <taxon>Lactobacillales</taxon>
        <taxon>Carnobacteriaceae</taxon>
        <taxon>Alkalibacterium</taxon>
    </lineage>
</organism>
<evidence type="ECO:0000256" key="4">
    <source>
        <dbReference type="ARBA" id="ARBA00022777"/>
    </source>
</evidence>
<comment type="similarity">
    <text evidence="1 8">Belongs to the cytidylate kinase family. Type 1 subfamily.</text>
</comment>
<keyword evidence="2 8" id="KW-0808">Transferase</keyword>
<keyword evidence="8" id="KW-0963">Cytoplasm</keyword>
<evidence type="ECO:0000256" key="7">
    <source>
        <dbReference type="ARBA" id="ARBA00048478"/>
    </source>
</evidence>
<evidence type="ECO:0000256" key="8">
    <source>
        <dbReference type="HAMAP-Rule" id="MF_00238"/>
    </source>
</evidence>
<evidence type="ECO:0000259" key="9">
    <source>
        <dbReference type="Pfam" id="PF02224"/>
    </source>
</evidence>
<comment type="catalytic activity">
    <reaction evidence="7 8">
        <text>CMP + ATP = CDP + ADP</text>
        <dbReference type="Rhea" id="RHEA:11600"/>
        <dbReference type="ChEBI" id="CHEBI:30616"/>
        <dbReference type="ChEBI" id="CHEBI:58069"/>
        <dbReference type="ChEBI" id="CHEBI:60377"/>
        <dbReference type="ChEBI" id="CHEBI:456216"/>
        <dbReference type="EC" id="2.7.4.25"/>
    </reaction>
</comment>
<name>A0ABN0X7Y1_9LACT</name>